<dbReference type="RefSeq" id="XP_030994087.1">
    <property type="nucleotide sequence ID" value="XM_031141721.1"/>
</dbReference>
<gene>
    <name evidence="2" type="ORF">E0L32_007023</name>
</gene>
<evidence type="ECO:0000313" key="3">
    <source>
        <dbReference type="Proteomes" id="UP000319257"/>
    </source>
</evidence>
<dbReference type="Proteomes" id="UP000319257">
    <property type="component" value="Unassembled WGS sequence"/>
</dbReference>
<protein>
    <submittedName>
        <fullName evidence="2">Uncharacterized protein</fullName>
    </submittedName>
</protein>
<organism evidence="2 3">
    <name type="scientific">Thyridium curvatum</name>
    <dbReference type="NCBI Taxonomy" id="1093900"/>
    <lineage>
        <taxon>Eukaryota</taxon>
        <taxon>Fungi</taxon>
        <taxon>Dikarya</taxon>
        <taxon>Ascomycota</taxon>
        <taxon>Pezizomycotina</taxon>
        <taxon>Sordariomycetes</taxon>
        <taxon>Sordariomycetidae</taxon>
        <taxon>Thyridiales</taxon>
        <taxon>Thyridiaceae</taxon>
        <taxon>Thyridium</taxon>
    </lineage>
</organism>
<dbReference type="GeneID" id="41974470"/>
<accession>A0A507AZX4</accession>
<dbReference type="AlphaFoldDB" id="A0A507AZX4"/>
<comment type="caution">
    <text evidence="2">The sequence shown here is derived from an EMBL/GenBank/DDBJ whole genome shotgun (WGS) entry which is preliminary data.</text>
</comment>
<dbReference type="InParanoid" id="A0A507AZX4"/>
<sequence length="884" mass="95795">MYFNITSPPGFAIPRDKLRVVATDIEGCRFVFKLEQYQQHRELPNMECIPFDYIPREMVYKAEESSPDSHTGTWVSDGRDFPSSPWYDSNDYMLDSSPRNYYGGVSNLPLQRLSRINGGGHRYSQPYPEQDSPLSCLFKPYFSDVALLPGNDTSDGSDISALQQCPDLGFPTEFAPAGHDVSPPDKLAASAAGARAIGDHQDITPPPPAAGPAAAAATEAAAAAPAPGLTNNPSAMDASYNGFAIDGLPRVLPDLDPDLFQVQTSCFAAPYTAAPANQYALETPPGYPVADGRDSAAASLHSPFPLAELPPLLGSQAARDCSSSIAWRDVIMQQQQQQQQARGPMLPNLRDLAPPSQPAWSSSPWQIYYADSSSESGGDDNAFGERMDLDDIPSPPQQRAHPAVPVEPQPRKPLPEGRADRLYTPVVPILPSNDKGRAPPPPADKIAGNRRRPLPNKSRSSTLDKKSALPGANGGGGGGGDSDSDAPLQNKSLLRRRRKPAVPAPPPPSSSDANKSSSSSSSSSAKKPHSYADDDGAIEPVDLSSGSKRERDAFLLRCRGAGMSYREIKAAGNFAEAESTLRGRHRNLTTAVKDRVRKPVWLPEDHLAELRRVRPQGIPLGLALDQRRARQHRPVEREHAHVTAVLTPQPGALAPPRTQHERVPGHAEVVADLRLRRLANRYPALLEVRLRPRAQLHAQRPAGPFVEPQIHPMYPLALRIPHAIVQPLRKRPEGEKRPLPSAGYPIRQDVPPVTVTAREPVPHPLHGQELHVPVRLAGARVLAAVEEGEQLLAAAPGLPGVRLDARVRGGQVGGLEQAGLRLVGARREDEVLRHDGELVQDEVVRRRVERADEHRRGRVVEGVKGFCGGAGRGRWSGRRFGLVG</sequence>
<evidence type="ECO:0000256" key="1">
    <source>
        <dbReference type="SAM" id="MobiDB-lite"/>
    </source>
</evidence>
<feature type="compositionally biased region" description="Low complexity" evidence="1">
    <location>
        <begin position="510"/>
        <end position="525"/>
    </location>
</feature>
<feature type="region of interest" description="Disordered" evidence="1">
    <location>
        <begin position="191"/>
        <end position="217"/>
    </location>
</feature>
<dbReference type="OrthoDB" id="3439209at2759"/>
<dbReference type="STRING" id="1093900.A0A507AZX4"/>
<feature type="compositionally biased region" description="Gly residues" evidence="1">
    <location>
        <begin position="472"/>
        <end position="481"/>
    </location>
</feature>
<name>A0A507AZX4_9PEZI</name>
<keyword evidence="3" id="KW-1185">Reference proteome</keyword>
<feature type="region of interest" description="Disordered" evidence="1">
    <location>
        <begin position="332"/>
        <end position="545"/>
    </location>
</feature>
<dbReference type="EMBL" id="SKBQ01000041">
    <property type="protein sequence ID" value="TPX12376.1"/>
    <property type="molecule type" value="Genomic_DNA"/>
</dbReference>
<reference evidence="2 3" key="1">
    <citation type="submission" date="2019-06" db="EMBL/GenBank/DDBJ databases">
        <title>Draft genome sequence of the filamentous fungus Phialemoniopsis curvata isolated from diesel fuel.</title>
        <authorList>
            <person name="Varaljay V.A."/>
            <person name="Lyon W.J."/>
            <person name="Crouch A.L."/>
            <person name="Drake C.E."/>
            <person name="Hollomon J.M."/>
            <person name="Nadeau L.J."/>
            <person name="Nunn H.S."/>
            <person name="Stevenson B.S."/>
            <person name="Bojanowski C.L."/>
            <person name="Crookes-Goodson W.J."/>
        </authorList>
    </citation>
    <scope>NUCLEOTIDE SEQUENCE [LARGE SCALE GENOMIC DNA]</scope>
    <source>
        <strain evidence="2 3">D216</strain>
    </source>
</reference>
<proteinExistence type="predicted"/>
<evidence type="ECO:0000313" key="2">
    <source>
        <dbReference type="EMBL" id="TPX12376.1"/>
    </source>
</evidence>
<feature type="compositionally biased region" description="Basic and acidic residues" evidence="1">
    <location>
        <begin position="409"/>
        <end position="421"/>
    </location>
</feature>